<name>A0A1W4WQ17_AGRPL</name>
<gene>
    <name evidence="4" type="primary">LOC108735225</name>
</gene>
<keyword evidence="3" id="KW-1185">Reference proteome</keyword>
<dbReference type="STRING" id="224129.A0A1W4WQ17"/>
<accession>A0A1W4WQ17</accession>
<proteinExistence type="predicted"/>
<reference evidence="4" key="1">
    <citation type="submission" date="2025-08" db="UniProtKB">
        <authorList>
            <consortium name="RefSeq"/>
        </authorList>
    </citation>
    <scope>IDENTIFICATION</scope>
    <source>
        <tissue evidence="4">Entire body</tissue>
    </source>
</reference>
<dbReference type="OrthoDB" id="6612236at2759"/>
<dbReference type="KEGG" id="apln:108735225"/>
<evidence type="ECO:0000313" key="3">
    <source>
        <dbReference type="Proteomes" id="UP000192223"/>
    </source>
</evidence>
<feature type="chain" id="PRO_5010694435" evidence="2">
    <location>
        <begin position="18"/>
        <end position="161"/>
    </location>
</feature>
<evidence type="ECO:0000313" key="4">
    <source>
        <dbReference type="RefSeq" id="XP_018322572.1"/>
    </source>
</evidence>
<evidence type="ECO:0000256" key="1">
    <source>
        <dbReference type="SAM" id="MobiDB-lite"/>
    </source>
</evidence>
<sequence>MNSLVLVVSSLIVTVFGQRPMYAGQRPIRYPDLASRFKGDNSTSTTAAVPLDNRFGANEPVEPLPVDAKGDADLVNRLNQWPEENRPYWLINAQQIEKHRGSGNVNNSTPLNSSQFPITNSQPLGRQPYPLQNQNQRGRLVHDRVFLPRGGPHNNNNNNNW</sequence>
<dbReference type="RefSeq" id="XP_018322572.1">
    <property type="nucleotide sequence ID" value="XM_018467070.2"/>
</dbReference>
<feature type="compositionally biased region" description="Polar residues" evidence="1">
    <location>
        <begin position="103"/>
        <end position="126"/>
    </location>
</feature>
<feature type="signal peptide" evidence="2">
    <location>
        <begin position="1"/>
        <end position="17"/>
    </location>
</feature>
<keyword evidence="2" id="KW-0732">Signal</keyword>
<dbReference type="Proteomes" id="UP000192223">
    <property type="component" value="Unplaced"/>
</dbReference>
<dbReference type="InParanoid" id="A0A1W4WQ17"/>
<dbReference type="AlphaFoldDB" id="A0A1W4WQ17"/>
<evidence type="ECO:0000256" key="2">
    <source>
        <dbReference type="SAM" id="SignalP"/>
    </source>
</evidence>
<feature type="region of interest" description="Disordered" evidence="1">
    <location>
        <begin position="100"/>
        <end position="126"/>
    </location>
</feature>
<protein>
    <submittedName>
        <fullName evidence="4">Uncharacterized protein LOC108735225</fullName>
    </submittedName>
</protein>
<organism evidence="3 4">
    <name type="scientific">Agrilus planipennis</name>
    <name type="common">Emerald ash borer</name>
    <name type="synonym">Agrilus marcopoli</name>
    <dbReference type="NCBI Taxonomy" id="224129"/>
    <lineage>
        <taxon>Eukaryota</taxon>
        <taxon>Metazoa</taxon>
        <taxon>Ecdysozoa</taxon>
        <taxon>Arthropoda</taxon>
        <taxon>Hexapoda</taxon>
        <taxon>Insecta</taxon>
        <taxon>Pterygota</taxon>
        <taxon>Neoptera</taxon>
        <taxon>Endopterygota</taxon>
        <taxon>Coleoptera</taxon>
        <taxon>Polyphaga</taxon>
        <taxon>Elateriformia</taxon>
        <taxon>Buprestoidea</taxon>
        <taxon>Buprestidae</taxon>
        <taxon>Agrilinae</taxon>
        <taxon>Agrilus</taxon>
    </lineage>
</organism>
<dbReference type="GeneID" id="108735225"/>